<gene>
    <name evidence="1" type="ORF">Tci_931657</name>
</gene>
<comment type="caution">
    <text evidence="1">The sequence shown here is derived from an EMBL/GenBank/DDBJ whole genome shotgun (WGS) entry which is preliminary data.</text>
</comment>
<dbReference type="EMBL" id="BKCJ011867997">
    <property type="protein sequence ID" value="GFD59688.1"/>
    <property type="molecule type" value="Genomic_DNA"/>
</dbReference>
<organism evidence="1">
    <name type="scientific">Tanacetum cinerariifolium</name>
    <name type="common">Dalmatian daisy</name>
    <name type="synonym">Chrysanthemum cinerariifolium</name>
    <dbReference type="NCBI Taxonomy" id="118510"/>
    <lineage>
        <taxon>Eukaryota</taxon>
        <taxon>Viridiplantae</taxon>
        <taxon>Streptophyta</taxon>
        <taxon>Embryophyta</taxon>
        <taxon>Tracheophyta</taxon>
        <taxon>Spermatophyta</taxon>
        <taxon>Magnoliopsida</taxon>
        <taxon>eudicotyledons</taxon>
        <taxon>Gunneridae</taxon>
        <taxon>Pentapetalae</taxon>
        <taxon>asterids</taxon>
        <taxon>campanulids</taxon>
        <taxon>Asterales</taxon>
        <taxon>Asteraceae</taxon>
        <taxon>Asteroideae</taxon>
        <taxon>Anthemideae</taxon>
        <taxon>Anthemidinae</taxon>
        <taxon>Tanacetum</taxon>
    </lineage>
</organism>
<reference evidence="1" key="1">
    <citation type="journal article" date="2019" name="Sci. Rep.">
        <title>Draft genome of Tanacetum cinerariifolium, the natural source of mosquito coil.</title>
        <authorList>
            <person name="Yamashiro T."/>
            <person name="Shiraishi A."/>
            <person name="Satake H."/>
            <person name="Nakayama K."/>
        </authorList>
    </citation>
    <scope>NUCLEOTIDE SEQUENCE</scope>
</reference>
<sequence>MATAAVKHEKQELAAPTLSETMKAVQQHAFGGPEVLRYEDAPVPALQAGEVLVRVHAVSL</sequence>
<proteinExistence type="predicted"/>
<dbReference type="AlphaFoldDB" id="A0A699XNP6"/>
<evidence type="ECO:0000313" key="1">
    <source>
        <dbReference type="EMBL" id="GFD59688.1"/>
    </source>
</evidence>
<protein>
    <submittedName>
        <fullName evidence="1">Uncharacterized protein</fullName>
    </submittedName>
</protein>
<dbReference type="InterPro" id="IPR011032">
    <property type="entry name" value="GroES-like_sf"/>
</dbReference>
<name>A0A699XNP6_TANCI</name>
<dbReference type="Gene3D" id="3.90.180.10">
    <property type="entry name" value="Medium-chain alcohol dehydrogenases, catalytic domain"/>
    <property type="match status" value="1"/>
</dbReference>
<accession>A0A699XNP6</accession>
<feature type="non-terminal residue" evidence="1">
    <location>
        <position position="60"/>
    </location>
</feature>
<dbReference type="SUPFAM" id="SSF50129">
    <property type="entry name" value="GroES-like"/>
    <property type="match status" value="1"/>
</dbReference>